<dbReference type="Proteomes" id="UP000007875">
    <property type="component" value="Unassembled WGS sequence"/>
</dbReference>
<reference evidence="1" key="2">
    <citation type="submission" date="2025-08" db="UniProtKB">
        <authorList>
            <consortium name="Ensembl"/>
        </authorList>
    </citation>
    <scope>IDENTIFICATION</scope>
</reference>
<keyword evidence="2" id="KW-1185">Reference proteome</keyword>
<dbReference type="InParanoid" id="H2Z5B7"/>
<protein>
    <submittedName>
        <fullName evidence="1">Uncharacterized protein</fullName>
    </submittedName>
</protein>
<dbReference type="Ensembl" id="ENSCSAVT00000012928.1">
    <property type="protein sequence ID" value="ENSCSAVP00000012779.1"/>
    <property type="gene ID" value="ENSCSAVG00000007504.1"/>
</dbReference>
<evidence type="ECO:0000313" key="2">
    <source>
        <dbReference type="Proteomes" id="UP000007875"/>
    </source>
</evidence>
<evidence type="ECO:0000313" key="1">
    <source>
        <dbReference type="Ensembl" id="ENSCSAVP00000012779.1"/>
    </source>
</evidence>
<proteinExistence type="predicted"/>
<reference evidence="2" key="1">
    <citation type="submission" date="2003-08" db="EMBL/GenBank/DDBJ databases">
        <authorList>
            <person name="Birren B."/>
            <person name="Nusbaum C."/>
            <person name="Abebe A."/>
            <person name="Abouelleil A."/>
            <person name="Adekoya E."/>
            <person name="Ait-zahra M."/>
            <person name="Allen N."/>
            <person name="Allen T."/>
            <person name="An P."/>
            <person name="Anderson M."/>
            <person name="Anderson S."/>
            <person name="Arachchi H."/>
            <person name="Armbruster J."/>
            <person name="Bachantsang P."/>
            <person name="Baldwin J."/>
            <person name="Barry A."/>
            <person name="Bayul T."/>
            <person name="Blitshsteyn B."/>
            <person name="Bloom T."/>
            <person name="Blye J."/>
            <person name="Boguslavskiy L."/>
            <person name="Borowsky M."/>
            <person name="Boukhgalter B."/>
            <person name="Brunache A."/>
            <person name="Butler J."/>
            <person name="Calixte N."/>
            <person name="Calvo S."/>
            <person name="Camarata J."/>
            <person name="Campo K."/>
            <person name="Chang J."/>
            <person name="Cheshatsang Y."/>
            <person name="Citroen M."/>
            <person name="Collymore A."/>
            <person name="Considine T."/>
            <person name="Cook A."/>
            <person name="Cooke P."/>
            <person name="Corum B."/>
            <person name="Cuomo C."/>
            <person name="David R."/>
            <person name="Dawoe T."/>
            <person name="Degray S."/>
            <person name="Dodge S."/>
            <person name="Dooley K."/>
            <person name="Dorje P."/>
            <person name="Dorjee K."/>
            <person name="Dorris L."/>
            <person name="Duffey N."/>
            <person name="Dupes A."/>
            <person name="Elkins T."/>
            <person name="Engels R."/>
            <person name="Erickson J."/>
            <person name="Farina A."/>
            <person name="Faro S."/>
            <person name="Ferreira P."/>
            <person name="Fischer H."/>
            <person name="Fitzgerald M."/>
            <person name="Foley K."/>
            <person name="Gage D."/>
            <person name="Galagan J."/>
            <person name="Gearin G."/>
            <person name="Gnerre S."/>
            <person name="Gnirke A."/>
            <person name="Goyette A."/>
            <person name="Graham J."/>
            <person name="Grandbois E."/>
            <person name="Gyaltsen K."/>
            <person name="Hafez N."/>
            <person name="Hagopian D."/>
            <person name="Hagos B."/>
            <person name="Hall J."/>
            <person name="Hatcher B."/>
            <person name="Heller A."/>
            <person name="Higgins H."/>
            <person name="Honan T."/>
            <person name="Horn A."/>
            <person name="Houde N."/>
            <person name="Hughes L."/>
            <person name="Hulme W."/>
            <person name="Husby E."/>
            <person name="Iliev I."/>
            <person name="Jaffe D."/>
            <person name="Jones C."/>
            <person name="Kamal M."/>
            <person name="Kamat A."/>
            <person name="Kamvysselis M."/>
            <person name="Karlsson E."/>
            <person name="Kells C."/>
            <person name="Kieu A."/>
            <person name="Kisner P."/>
            <person name="Kodira C."/>
            <person name="Kulbokas E."/>
            <person name="Labutti K."/>
            <person name="Lama D."/>
            <person name="Landers T."/>
            <person name="Leger J."/>
            <person name="Levine S."/>
            <person name="Lewis D."/>
            <person name="Lewis T."/>
            <person name="Lindblad-toh K."/>
            <person name="Liu X."/>
            <person name="Lokyitsang T."/>
            <person name="Lokyitsang Y."/>
            <person name="Lucien O."/>
            <person name="Lui A."/>
            <person name="Ma L.J."/>
            <person name="Mabbitt R."/>
            <person name="Macdonald J."/>
            <person name="Maclean C."/>
            <person name="Major J."/>
            <person name="Manning J."/>
            <person name="Marabella R."/>
            <person name="Maru K."/>
            <person name="Matthews C."/>
            <person name="Mauceli E."/>
            <person name="Mccarthy M."/>
            <person name="Mcdonough S."/>
            <person name="Mcghee T."/>
            <person name="Meldrim J."/>
            <person name="Meneus L."/>
            <person name="Mesirov J."/>
            <person name="Mihalev A."/>
            <person name="Mihova T."/>
            <person name="Mikkelsen T."/>
            <person name="Mlenga V."/>
            <person name="Moru K."/>
            <person name="Mozes J."/>
            <person name="Mulrain L."/>
            <person name="Munson G."/>
            <person name="Naylor J."/>
            <person name="Newes C."/>
            <person name="Nguyen C."/>
            <person name="Nguyen N."/>
            <person name="Nguyen T."/>
            <person name="Nicol R."/>
            <person name="Nielsen C."/>
            <person name="Nizzari M."/>
            <person name="Norbu C."/>
            <person name="Norbu N."/>
            <person name="O'donnell P."/>
            <person name="Okoawo O."/>
            <person name="O'leary S."/>
            <person name="Omotosho B."/>
            <person name="O'neill K."/>
            <person name="Osman S."/>
            <person name="Parker S."/>
            <person name="Perrin D."/>
            <person name="Phunkhang P."/>
            <person name="Piqani B."/>
            <person name="Purcell S."/>
            <person name="Rachupka T."/>
            <person name="Ramasamy U."/>
            <person name="Rameau R."/>
            <person name="Ray V."/>
            <person name="Raymond C."/>
            <person name="Retta R."/>
            <person name="Richardson S."/>
            <person name="Rise C."/>
            <person name="Rodriguez J."/>
            <person name="Rogers J."/>
            <person name="Rogov P."/>
            <person name="Rutman M."/>
            <person name="Schupbach R."/>
            <person name="Seaman C."/>
            <person name="Settipalli S."/>
            <person name="Sharpe T."/>
            <person name="Sheridan J."/>
            <person name="Sherpa N."/>
            <person name="Shi J."/>
            <person name="Smirnov S."/>
            <person name="Smith C."/>
            <person name="Sougnez C."/>
            <person name="Spencer B."/>
            <person name="Stalker J."/>
            <person name="Stange-thomann N."/>
            <person name="Stavropoulos S."/>
            <person name="Stetson K."/>
            <person name="Stone C."/>
            <person name="Stone S."/>
            <person name="Stubbs M."/>
            <person name="Talamas J."/>
            <person name="Tchuinga P."/>
            <person name="Tenzing P."/>
            <person name="Tesfaye S."/>
            <person name="Theodore J."/>
            <person name="Thoulutsang Y."/>
            <person name="Topham K."/>
            <person name="Towey S."/>
            <person name="Tsamla T."/>
            <person name="Tsomo N."/>
            <person name="Vallee D."/>
            <person name="Vassiliev H."/>
            <person name="Venkataraman V."/>
            <person name="Vinson J."/>
            <person name="Vo A."/>
            <person name="Wade C."/>
            <person name="Wang S."/>
            <person name="Wangchuk T."/>
            <person name="Wangdi T."/>
            <person name="Whittaker C."/>
            <person name="Wilkinson J."/>
            <person name="Wu Y."/>
            <person name="Wyman D."/>
            <person name="Yadav S."/>
            <person name="Yang S."/>
            <person name="Yang X."/>
            <person name="Yeager S."/>
            <person name="Yee E."/>
            <person name="Young G."/>
            <person name="Zainoun J."/>
            <person name="Zembeck L."/>
            <person name="Zimmer A."/>
            <person name="Zody M."/>
            <person name="Lander E."/>
        </authorList>
    </citation>
    <scope>NUCLEOTIDE SEQUENCE [LARGE SCALE GENOMIC DNA]</scope>
</reference>
<sequence>MLTSDNISEAMRLIDGRRLLDITSNTLQSDTEMSSACDVVLSNPSKGIESTNHNSDWEHLLTTNPQVETLLNKAASHREPHVTTPTNSISTMHAGRTPYIHHSVAPSGSPTTTD</sequence>
<organism evidence="1 2">
    <name type="scientific">Ciona savignyi</name>
    <name type="common">Pacific transparent sea squirt</name>
    <dbReference type="NCBI Taxonomy" id="51511"/>
    <lineage>
        <taxon>Eukaryota</taxon>
        <taxon>Metazoa</taxon>
        <taxon>Chordata</taxon>
        <taxon>Tunicata</taxon>
        <taxon>Ascidiacea</taxon>
        <taxon>Phlebobranchia</taxon>
        <taxon>Cionidae</taxon>
        <taxon>Ciona</taxon>
    </lineage>
</organism>
<dbReference type="HOGENOM" id="CLU_2126572_0_0_1"/>
<reference evidence="1" key="3">
    <citation type="submission" date="2025-09" db="UniProtKB">
        <authorList>
            <consortium name="Ensembl"/>
        </authorList>
    </citation>
    <scope>IDENTIFICATION</scope>
</reference>
<name>H2Z5B7_CIOSA</name>
<dbReference type="GeneTree" id="ENSGT00660000097185"/>
<accession>H2Z5B7</accession>
<dbReference type="AlphaFoldDB" id="H2Z5B7"/>